<comment type="caution">
    <text evidence="2">The sequence shown here is derived from an EMBL/GenBank/DDBJ whole genome shotgun (WGS) entry which is preliminary data.</text>
</comment>
<reference evidence="2" key="1">
    <citation type="submission" date="2019-08" db="EMBL/GenBank/DDBJ databases">
        <authorList>
            <person name="Kucharzyk K."/>
            <person name="Murdoch R.W."/>
            <person name="Higgins S."/>
            <person name="Loffler F."/>
        </authorList>
    </citation>
    <scope>NUCLEOTIDE SEQUENCE</scope>
</reference>
<evidence type="ECO:0000313" key="2">
    <source>
        <dbReference type="EMBL" id="MPM69866.1"/>
    </source>
</evidence>
<evidence type="ECO:0000256" key="1">
    <source>
        <dbReference type="SAM" id="MobiDB-lite"/>
    </source>
</evidence>
<name>A0A645BWG4_9ZZZZ</name>
<proteinExistence type="predicted"/>
<accession>A0A645BWG4</accession>
<protein>
    <submittedName>
        <fullName evidence="2">Uncharacterized protein</fullName>
    </submittedName>
</protein>
<sequence>MHTGGYDPALERAQHAHRGDHDAAHHGLHALAQKHLAPEDQAQPLWQGSRQTHKEHITFLPQHVIPLVFHQLIFGCLDLVVDLHRRLEVGLAHDQR</sequence>
<feature type="compositionally biased region" description="Basic and acidic residues" evidence="1">
    <location>
        <begin position="9"/>
        <end position="25"/>
    </location>
</feature>
<organism evidence="2">
    <name type="scientific">bioreactor metagenome</name>
    <dbReference type="NCBI Taxonomy" id="1076179"/>
    <lineage>
        <taxon>unclassified sequences</taxon>
        <taxon>metagenomes</taxon>
        <taxon>ecological metagenomes</taxon>
    </lineage>
</organism>
<dbReference type="AlphaFoldDB" id="A0A645BWG4"/>
<dbReference type="EMBL" id="VSSQ01023129">
    <property type="protein sequence ID" value="MPM69866.1"/>
    <property type="molecule type" value="Genomic_DNA"/>
</dbReference>
<gene>
    <name evidence="2" type="ORF">SDC9_116814</name>
</gene>
<feature type="region of interest" description="Disordered" evidence="1">
    <location>
        <begin position="1"/>
        <end position="30"/>
    </location>
</feature>